<organism evidence="7 8">
    <name type="scientific">Cafeteria roenbergensis</name>
    <name type="common">Marine flagellate</name>
    <dbReference type="NCBI Taxonomy" id="33653"/>
    <lineage>
        <taxon>Eukaryota</taxon>
        <taxon>Sar</taxon>
        <taxon>Stramenopiles</taxon>
        <taxon>Bigyra</taxon>
        <taxon>Opalozoa</taxon>
        <taxon>Bicosoecida</taxon>
        <taxon>Cafeteriaceae</taxon>
        <taxon>Cafeteria</taxon>
    </lineage>
</organism>
<comment type="subcellular location">
    <subcellularLocation>
        <location evidence="4">Nucleus</location>
        <location evidence="4">Nucleolus</location>
    </subcellularLocation>
    <subcellularLocation>
        <location evidence="4">Nucleus</location>
        <location evidence="4">Nucleoplasm</location>
    </subcellularLocation>
</comment>
<feature type="compositionally biased region" description="Acidic residues" evidence="5">
    <location>
        <begin position="397"/>
        <end position="406"/>
    </location>
</feature>
<keyword evidence="8" id="KW-1185">Reference proteome</keyword>
<feature type="region of interest" description="Disordered" evidence="5">
    <location>
        <begin position="394"/>
        <end position="418"/>
    </location>
</feature>
<sequence>MPKAKYSRDSKARQKGHQLAPSKMSQKQLMTRFGKKVKKGELAETANYVTRTQAVKRLQISLRDFRRLCILKGIYPRAPPKMPAGSSHRQTYYHVKDVGFLAHEPVLHKFRELKSFMKKVRRAAGKDELTEARHLAANRPVYRIDHLIRERYPRFLDALADIDDALCMVHLFATLPADKPIEAERVHTATRLVREWQHITVRARSLRKAFISVKGYYFQASFHGVPVTWTMPHRFSVPMPDDVDYRILLTFLELYEVQLKFVLFKLYNDHGLAYPPVLDEGADMAGVMLGAVRSARLDRGAMAAAAASSNAVSDEKPEDADEDSDVESDDADTEEEGQGAAKRARAADTADSAEAREAAVTAAARRGMGAVLREAARSGGVEGKAGLRVMAGASVDGDNEDADDDSVAGSVGSLDGDEEMEDAEAEELGRVLVPEVDGEEEDEAQAAASAERRRQAVLRERRGRRLFRGLVVFLNREVPREPFELVVRAFAGRVGWDGPGSTIEADDPRITHHVIDRVTVRAPVPGREYVQPQWIFDSANNRILLPLERYRPGASLPPHLSPFIEDEKEGYVPDYRLELDRLRSAVEVRDGVASGDAAPVAGDADEEDKEMDSEEEEEEEAVAAAEALIARGFLKGAGAPEADEDDEDLEGDSSDEEEEAEEDSGDDENDDEEDDEDEDDEEEEETKPAAAASAQSKLRAKRAKARAATEASERARQEEIEMQSMLLSNRKRKDLKLVVRGQSKQKNWVRRMEAKRDAIEEQDEAAKTASKKAAKKPAAAKKASPAAKKASPAAKKASPAAKKASPAAKKAAPAARKASPAGKRNPKRGRA</sequence>
<feature type="region of interest" description="Disordered" evidence="5">
    <location>
        <begin position="635"/>
        <end position="718"/>
    </location>
</feature>
<dbReference type="PANTHER" id="PTHR12221">
    <property type="entry name" value="PESCADILLO - RELATED"/>
    <property type="match status" value="1"/>
</dbReference>
<feature type="compositionally biased region" description="Basic and acidic residues" evidence="5">
    <location>
        <begin position="345"/>
        <end position="357"/>
    </location>
</feature>
<dbReference type="CDD" id="cd17709">
    <property type="entry name" value="BRCT_pescadillo_like"/>
    <property type="match status" value="1"/>
</dbReference>
<feature type="compositionally biased region" description="Low complexity" evidence="5">
    <location>
        <begin position="688"/>
        <end position="697"/>
    </location>
</feature>
<evidence type="ECO:0000313" key="8">
    <source>
        <dbReference type="Proteomes" id="UP000323011"/>
    </source>
</evidence>
<dbReference type="InterPro" id="IPR010613">
    <property type="entry name" value="PES"/>
</dbReference>
<dbReference type="PANTHER" id="PTHR12221:SF6">
    <property type="entry name" value="PESCADILLO HOMOLOG"/>
    <property type="match status" value="1"/>
</dbReference>
<feature type="compositionally biased region" description="Acidic residues" evidence="5">
    <location>
        <begin position="603"/>
        <end position="621"/>
    </location>
</feature>
<dbReference type="Pfam" id="PF06732">
    <property type="entry name" value="Pescadillo_N"/>
    <property type="match status" value="1"/>
</dbReference>
<dbReference type="GO" id="GO:0000466">
    <property type="term" value="P:maturation of 5.8S rRNA from tricistronic rRNA transcript (SSU-rRNA, 5.8S rRNA, LSU-rRNA)"/>
    <property type="evidence" value="ECO:0007669"/>
    <property type="project" value="UniProtKB-UniRule"/>
</dbReference>
<dbReference type="OMA" id="QKVTWIV"/>
<feature type="compositionally biased region" description="Acidic residues" evidence="5">
    <location>
        <begin position="316"/>
        <end position="337"/>
    </location>
</feature>
<evidence type="ECO:0000313" key="7">
    <source>
        <dbReference type="EMBL" id="KAA0147485.1"/>
    </source>
</evidence>
<dbReference type="GO" id="GO:0030687">
    <property type="term" value="C:preribosome, large subunit precursor"/>
    <property type="evidence" value="ECO:0007669"/>
    <property type="project" value="UniProtKB-UniRule"/>
</dbReference>
<dbReference type="Proteomes" id="UP000323011">
    <property type="component" value="Unassembled WGS sequence"/>
</dbReference>
<dbReference type="GO" id="GO:0070545">
    <property type="term" value="C:PeBoW complex"/>
    <property type="evidence" value="ECO:0007669"/>
    <property type="project" value="TreeGrafter"/>
</dbReference>
<feature type="compositionally biased region" description="Acidic residues" evidence="5">
    <location>
        <begin position="641"/>
        <end position="685"/>
    </location>
</feature>
<dbReference type="PROSITE" id="PS50172">
    <property type="entry name" value="BRCT"/>
    <property type="match status" value="1"/>
</dbReference>
<dbReference type="GO" id="GO:0005654">
    <property type="term" value="C:nucleoplasm"/>
    <property type="evidence" value="ECO:0007669"/>
    <property type="project" value="UniProtKB-SubCell"/>
</dbReference>
<protein>
    <recommendedName>
        <fullName evidence="4">Pescadillo homolog</fullName>
    </recommendedName>
</protein>
<evidence type="ECO:0000259" key="6">
    <source>
        <dbReference type="PROSITE" id="PS50172"/>
    </source>
</evidence>
<evidence type="ECO:0000256" key="2">
    <source>
        <dbReference type="ARBA" id="ARBA00022552"/>
    </source>
</evidence>
<dbReference type="GO" id="GO:0043021">
    <property type="term" value="F:ribonucleoprotein complex binding"/>
    <property type="evidence" value="ECO:0007669"/>
    <property type="project" value="UniProtKB-UniRule"/>
</dbReference>
<keyword evidence="2 4" id="KW-0698">rRNA processing</keyword>
<evidence type="ECO:0000256" key="5">
    <source>
        <dbReference type="SAM" id="MobiDB-lite"/>
    </source>
</evidence>
<name>A0A5A8C3W8_CAFRO</name>
<proteinExistence type="inferred from homology"/>
<comment type="similarity">
    <text evidence="4">Belongs to the pescadillo family.</text>
</comment>
<dbReference type="InterPro" id="IPR001357">
    <property type="entry name" value="BRCT_dom"/>
</dbReference>
<dbReference type="SUPFAM" id="SSF52113">
    <property type="entry name" value="BRCT domain"/>
    <property type="match status" value="1"/>
</dbReference>
<feature type="compositionally biased region" description="Low complexity" evidence="5">
    <location>
        <begin position="780"/>
        <end position="821"/>
    </location>
</feature>
<dbReference type="HAMAP" id="MF_03028">
    <property type="entry name" value="Pescadillo"/>
    <property type="match status" value="1"/>
</dbReference>
<dbReference type="InterPro" id="IPR036420">
    <property type="entry name" value="BRCT_dom_sf"/>
</dbReference>
<evidence type="ECO:0000256" key="4">
    <source>
        <dbReference type="HAMAP-Rule" id="MF_03028"/>
    </source>
</evidence>
<feature type="domain" description="BRCT" evidence="6">
    <location>
        <begin position="462"/>
        <end position="552"/>
    </location>
</feature>
<feature type="region of interest" description="Disordered" evidence="5">
    <location>
        <begin position="759"/>
        <end position="831"/>
    </location>
</feature>
<feature type="region of interest" description="Disordered" evidence="5">
    <location>
        <begin position="1"/>
        <end position="25"/>
    </location>
</feature>
<feature type="region of interest" description="Disordered" evidence="5">
    <location>
        <begin position="306"/>
        <end position="358"/>
    </location>
</feature>
<comment type="caution">
    <text evidence="7">The sequence shown here is derived from an EMBL/GenBank/DDBJ whole genome shotgun (WGS) entry which is preliminary data.</text>
</comment>
<dbReference type="Gene3D" id="3.40.50.10190">
    <property type="entry name" value="BRCT domain"/>
    <property type="match status" value="1"/>
</dbReference>
<dbReference type="GO" id="GO:0003723">
    <property type="term" value="F:RNA binding"/>
    <property type="evidence" value="ECO:0007669"/>
    <property type="project" value="TreeGrafter"/>
</dbReference>
<gene>
    <name evidence="7" type="ORF">FNF29_07331</name>
</gene>
<dbReference type="SMART" id="SM00292">
    <property type="entry name" value="BRCT"/>
    <property type="match status" value="1"/>
</dbReference>
<dbReference type="EMBL" id="VLTN01000066">
    <property type="protein sequence ID" value="KAA0147485.1"/>
    <property type="molecule type" value="Genomic_DNA"/>
</dbReference>
<comment type="function">
    <text evidence="4">Required for maturation of ribosomal RNAs and formation of the large ribosomal subunit.</text>
</comment>
<feature type="region of interest" description="Disordered" evidence="5">
    <location>
        <begin position="590"/>
        <end position="622"/>
    </location>
</feature>
<evidence type="ECO:0000256" key="1">
    <source>
        <dbReference type="ARBA" id="ARBA00022517"/>
    </source>
</evidence>
<keyword evidence="1 4" id="KW-0690">Ribosome biogenesis</keyword>
<feature type="compositionally biased region" description="Basic and acidic residues" evidence="5">
    <location>
        <begin position="1"/>
        <end position="12"/>
    </location>
</feature>
<dbReference type="AlphaFoldDB" id="A0A5A8C3W8"/>
<dbReference type="GO" id="GO:0000463">
    <property type="term" value="P:maturation of LSU-rRNA from tricistronic rRNA transcript (SSU-rRNA, 5.8S rRNA, LSU-rRNA)"/>
    <property type="evidence" value="ECO:0007669"/>
    <property type="project" value="UniProtKB-UniRule"/>
</dbReference>
<feature type="compositionally biased region" description="Basic residues" evidence="5">
    <location>
        <begin position="769"/>
        <end position="779"/>
    </location>
</feature>
<accession>A0A5A8C3W8</accession>
<evidence type="ECO:0000256" key="3">
    <source>
        <dbReference type="ARBA" id="ARBA00023242"/>
    </source>
</evidence>
<reference evidence="7 8" key="1">
    <citation type="submission" date="2019-07" db="EMBL/GenBank/DDBJ databases">
        <title>Genomes of Cafeteria roenbergensis.</title>
        <authorList>
            <person name="Fischer M.G."/>
            <person name="Hackl T."/>
            <person name="Roman M."/>
        </authorList>
    </citation>
    <scope>NUCLEOTIDE SEQUENCE [LARGE SCALE GENOMIC DNA]</scope>
    <source>
        <strain evidence="7 8">BVI</strain>
    </source>
</reference>
<keyword evidence="3 4" id="KW-0539">Nucleus</keyword>